<reference evidence="2" key="1">
    <citation type="submission" date="2018-04" db="EMBL/GenBank/DDBJ databases">
        <title>WGS assembly of Panicum hallii.</title>
        <authorList>
            <person name="Lovell J."/>
            <person name="Jenkins J."/>
            <person name="Lowry D."/>
            <person name="Mamidi S."/>
            <person name="Sreedasyam A."/>
            <person name="Weng X."/>
            <person name="Barry K."/>
            <person name="Bonette J."/>
            <person name="Campitelli B."/>
            <person name="Daum C."/>
            <person name="Gordon S."/>
            <person name="Gould B."/>
            <person name="Lipzen A."/>
            <person name="Macqueen A."/>
            <person name="Palacio-Mejia J."/>
            <person name="Plott C."/>
            <person name="Shakirov E."/>
            <person name="Shu S."/>
            <person name="Yoshinaga Y."/>
            <person name="Zane M."/>
            <person name="Rokhsar D."/>
            <person name="Grimwood J."/>
            <person name="Schmutz J."/>
            <person name="Juenger T."/>
        </authorList>
    </citation>
    <scope>NUCLEOTIDE SEQUENCE [LARGE SCALE GENOMIC DNA]</scope>
    <source>
        <strain evidence="2">FIL2</strain>
    </source>
</reference>
<feature type="region of interest" description="Disordered" evidence="1">
    <location>
        <begin position="26"/>
        <end position="63"/>
    </location>
</feature>
<evidence type="ECO:0000313" key="2">
    <source>
        <dbReference type="EMBL" id="PVH61925.1"/>
    </source>
</evidence>
<gene>
    <name evidence="2" type="ORF">PAHAL_3G159200</name>
</gene>
<sequence length="162" mass="17232">MRIFVQDQLSAVVSSRQAHECTMEGTSTTRYFSSPTETPAASVSGTPALDAKSAHVGNSTAPSGIWEKGKRLAPALDLLCSLSLASGRRRRRLARSSCCFRIRVFSLFTPLPPPPVRRCLARSSNSSSGRSGTGLASGLAGTSRKVTAVAEEGCCMEQVKWP</sequence>
<dbReference type="AlphaFoldDB" id="A0A2T8KIA9"/>
<accession>A0A2T8KIA9</accession>
<evidence type="ECO:0000256" key="1">
    <source>
        <dbReference type="SAM" id="MobiDB-lite"/>
    </source>
</evidence>
<organism evidence="2">
    <name type="scientific">Panicum hallii</name>
    <dbReference type="NCBI Taxonomy" id="206008"/>
    <lineage>
        <taxon>Eukaryota</taxon>
        <taxon>Viridiplantae</taxon>
        <taxon>Streptophyta</taxon>
        <taxon>Embryophyta</taxon>
        <taxon>Tracheophyta</taxon>
        <taxon>Spermatophyta</taxon>
        <taxon>Magnoliopsida</taxon>
        <taxon>Liliopsida</taxon>
        <taxon>Poales</taxon>
        <taxon>Poaceae</taxon>
        <taxon>PACMAD clade</taxon>
        <taxon>Panicoideae</taxon>
        <taxon>Panicodae</taxon>
        <taxon>Paniceae</taxon>
        <taxon>Panicinae</taxon>
        <taxon>Panicum</taxon>
        <taxon>Panicum sect. Panicum</taxon>
    </lineage>
</organism>
<feature type="compositionally biased region" description="Polar residues" evidence="1">
    <location>
        <begin position="26"/>
        <end position="45"/>
    </location>
</feature>
<protein>
    <submittedName>
        <fullName evidence="2">Uncharacterized protein</fullName>
    </submittedName>
</protein>
<dbReference type="Proteomes" id="UP000243499">
    <property type="component" value="Chromosome 3"/>
</dbReference>
<name>A0A2T8KIA9_9POAL</name>
<dbReference type="EMBL" id="CM008048">
    <property type="protein sequence ID" value="PVH61925.1"/>
    <property type="molecule type" value="Genomic_DNA"/>
</dbReference>
<dbReference type="Gramene" id="PVH61925">
    <property type="protein sequence ID" value="PVH61925"/>
    <property type="gene ID" value="PAHAL_3G159200"/>
</dbReference>
<proteinExistence type="predicted"/>